<evidence type="ECO:0000259" key="2">
    <source>
        <dbReference type="PROSITE" id="PS50966"/>
    </source>
</evidence>
<feature type="domain" description="SWIM-type" evidence="2">
    <location>
        <begin position="81"/>
        <end position="119"/>
    </location>
</feature>
<dbReference type="OrthoDB" id="337581at2759"/>
<accession>A0A2G8LM77</accession>
<proteinExistence type="predicted"/>
<keyword evidence="1" id="KW-0479">Metal-binding</keyword>
<dbReference type="EMBL" id="MRZV01000035">
    <property type="protein sequence ID" value="PIK61312.1"/>
    <property type="molecule type" value="Genomic_DNA"/>
</dbReference>
<evidence type="ECO:0000313" key="3">
    <source>
        <dbReference type="EMBL" id="PIK61312.1"/>
    </source>
</evidence>
<organism evidence="3 4">
    <name type="scientific">Stichopus japonicus</name>
    <name type="common">Sea cucumber</name>
    <dbReference type="NCBI Taxonomy" id="307972"/>
    <lineage>
        <taxon>Eukaryota</taxon>
        <taxon>Metazoa</taxon>
        <taxon>Echinodermata</taxon>
        <taxon>Eleutherozoa</taxon>
        <taxon>Echinozoa</taxon>
        <taxon>Holothuroidea</taxon>
        <taxon>Aspidochirotacea</taxon>
        <taxon>Aspidochirotida</taxon>
        <taxon>Stichopodidae</taxon>
        <taxon>Apostichopus</taxon>
    </lineage>
</organism>
<sequence>MYTNSDDSLVERVEDQLLRLLQDEYAKKQQISDELLSSLNFVFGNPLLPALDLVDHSNITKFSSPSGRVAFQVKGTTGHLYALLPSSQFCSCPYHEFGVLKRKEAPMCKHALAVLISCAVGTCKEASLSDEHLAQLLLTNTDTAVDET</sequence>
<evidence type="ECO:0000313" key="4">
    <source>
        <dbReference type="Proteomes" id="UP000230750"/>
    </source>
</evidence>
<dbReference type="GO" id="GO:0008270">
    <property type="term" value="F:zinc ion binding"/>
    <property type="evidence" value="ECO:0007669"/>
    <property type="project" value="UniProtKB-KW"/>
</dbReference>
<dbReference type="PROSITE" id="PS50966">
    <property type="entry name" value="ZF_SWIM"/>
    <property type="match status" value="1"/>
</dbReference>
<dbReference type="Proteomes" id="UP000230750">
    <property type="component" value="Unassembled WGS sequence"/>
</dbReference>
<keyword evidence="1" id="KW-0862">Zinc</keyword>
<dbReference type="InterPro" id="IPR007527">
    <property type="entry name" value="Znf_SWIM"/>
</dbReference>
<comment type="caution">
    <text evidence="3">The sequence shown here is derived from an EMBL/GenBank/DDBJ whole genome shotgun (WGS) entry which is preliminary data.</text>
</comment>
<dbReference type="PANTHER" id="PTHR28498:SF1">
    <property type="entry name" value="ZINC FINGER SWIM DOMAIN-CONTAINING PROTEIN 7"/>
    <property type="match status" value="1"/>
</dbReference>
<gene>
    <name evidence="3" type="ORF">BSL78_01732</name>
</gene>
<dbReference type="AlphaFoldDB" id="A0A2G8LM77"/>
<keyword evidence="1" id="KW-0863">Zinc-finger</keyword>
<dbReference type="PANTHER" id="PTHR28498">
    <property type="entry name" value="ZINC FINGER SWIM DOMAIN-CONTAINING PROTEIN 7"/>
    <property type="match status" value="1"/>
</dbReference>
<evidence type="ECO:0000256" key="1">
    <source>
        <dbReference type="PROSITE-ProRule" id="PRU00325"/>
    </source>
</evidence>
<dbReference type="STRING" id="307972.A0A2G8LM77"/>
<dbReference type="GO" id="GO:0000724">
    <property type="term" value="P:double-strand break repair via homologous recombination"/>
    <property type="evidence" value="ECO:0007669"/>
    <property type="project" value="TreeGrafter"/>
</dbReference>
<protein>
    <recommendedName>
        <fullName evidence="2">SWIM-type domain-containing protein</fullName>
    </recommendedName>
</protein>
<keyword evidence="4" id="KW-1185">Reference proteome</keyword>
<name>A0A2G8LM77_STIJA</name>
<dbReference type="GO" id="GO:0097196">
    <property type="term" value="C:Shu complex"/>
    <property type="evidence" value="ECO:0007669"/>
    <property type="project" value="TreeGrafter"/>
</dbReference>
<reference evidence="3 4" key="1">
    <citation type="journal article" date="2017" name="PLoS Biol.">
        <title>The sea cucumber genome provides insights into morphological evolution and visceral regeneration.</title>
        <authorList>
            <person name="Zhang X."/>
            <person name="Sun L."/>
            <person name="Yuan J."/>
            <person name="Sun Y."/>
            <person name="Gao Y."/>
            <person name="Zhang L."/>
            <person name="Li S."/>
            <person name="Dai H."/>
            <person name="Hamel J.F."/>
            <person name="Liu C."/>
            <person name="Yu Y."/>
            <person name="Liu S."/>
            <person name="Lin W."/>
            <person name="Guo K."/>
            <person name="Jin S."/>
            <person name="Xu P."/>
            <person name="Storey K.B."/>
            <person name="Huan P."/>
            <person name="Zhang T."/>
            <person name="Zhou Y."/>
            <person name="Zhang J."/>
            <person name="Lin C."/>
            <person name="Li X."/>
            <person name="Xing L."/>
            <person name="Huo D."/>
            <person name="Sun M."/>
            <person name="Wang L."/>
            <person name="Mercier A."/>
            <person name="Li F."/>
            <person name="Yang H."/>
            <person name="Xiang J."/>
        </authorList>
    </citation>
    <scope>NUCLEOTIDE SEQUENCE [LARGE SCALE GENOMIC DNA]</scope>
    <source>
        <strain evidence="3">Shaxun</strain>
        <tissue evidence="3">Muscle</tissue>
    </source>
</reference>